<comment type="caution">
    <text evidence="1">The sequence shown here is derived from an EMBL/GenBank/DDBJ whole genome shotgun (WGS) entry which is preliminary data.</text>
</comment>
<protein>
    <submittedName>
        <fullName evidence="1">Uncharacterized protein</fullName>
    </submittedName>
</protein>
<evidence type="ECO:0000313" key="1">
    <source>
        <dbReference type="EMBL" id="CAF1307387.1"/>
    </source>
</evidence>
<dbReference type="Proteomes" id="UP000663852">
    <property type="component" value="Unassembled WGS sequence"/>
</dbReference>
<dbReference type="OrthoDB" id="3935740at2759"/>
<name>A0A815E4D8_ADIRI</name>
<dbReference type="AlphaFoldDB" id="A0A815E4D8"/>
<gene>
    <name evidence="1" type="ORF">EDS130_LOCUS30947</name>
</gene>
<organism evidence="1 2">
    <name type="scientific">Adineta ricciae</name>
    <name type="common">Rotifer</name>
    <dbReference type="NCBI Taxonomy" id="249248"/>
    <lineage>
        <taxon>Eukaryota</taxon>
        <taxon>Metazoa</taxon>
        <taxon>Spiralia</taxon>
        <taxon>Gnathifera</taxon>
        <taxon>Rotifera</taxon>
        <taxon>Eurotatoria</taxon>
        <taxon>Bdelloidea</taxon>
        <taxon>Adinetida</taxon>
        <taxon>Adinetidae</taxon>
        <taxon>Adineta</taxon>
    </lineage>
</organism>
<accession>A0A815E4D8</accession>
<reference evidence="1" key="1">
    <citation type="submission" date="2021-02" db="EMBL/GenBank/DDBJ databases">
        <authorList>
            <person name="Nowell W R."/>
        </authorList>
    </citation>
    <scope>NUCLEOTIDE SEQUENCE</scope>
</reference>
<sequence length="251" mass="28483">MRRSLTISIAIFVVVLISVAATVGLVIGLHKRNSTIPDLSTNTIYYGVKDMKLMDIDSLRVFGVKDFNGNIQSVHAIQTNASIYMLDNDLIDQIQTEGYTLLFNYNYTINEYYVMFISENNSYQIPSTYKIPTVKFPDIEFEYPKDANMSNPFTGLVIELKDSVTDTLIDDAILQFNYHDSQYGNKSVTMIDTGAGRYYALLPTVDKEIAPYFETKNLYATVSQQSDSLIELLQVYPIDDITCVKKVFVQN</sequence>
<dbReference type="EMBL" id="CAJNOJ010000221">
    <property type="protein sequence ID" value="CAF1307387.1"/>
    <property type="molecule type" value="Genomic_DNA"/>
</dbReference>
<proteinExistence type="predicted"/>
<evidence type="ECO:0000313" key="2">
    <source>
        <dbReference type="Proteomes" id="UP000663852"/>
    </source>
</evidence>